<feature type="region of interest" description="Disordered" evidence="1">
    <location>
        <begin position="173"/>
        <end position="216"/>
    </location>
</feature>
<accession>A0A0C3LGD6</accession>
<dbReference type="HOGENOM" id="CLU_042092_0_0_1"/>
<feature type="region of interest" description="Disordered" evidence="1">
    <location>
        <begin position="26"/>
        <end position="67"/>
    </location>
</feature>
<evidence type="ECO:0000313" key="2">
    <source>
        <dbReference type="EMBL" id="KIO20522.1"/>
    </source>
</evidence>
<protein>
    <submittedName>
        <fullName evidence="2">Uncharacterized protein</fullName>
    </submittedName>
</protein>
<keyword evidence="3" id="KW-1185">Reference proteome</keyword>
<reference evidence="3" key="2">
    <citation type="submission" date="2015-01" db="EMBL/GenBank/DDBJ databases">
        <title>Evolutionary Origins and Diversification of the Mycorrhizal Mutualists.</title>
        <authorList>
            <consortium name="DOE Joint Genome Institute"/>
            <consortium name="Mycorrhizal Genomics Consortium"/>
            <person name="Kohler A."/>
            <person name="Kuo A."/>
            <person name="Nagy L.G."/>
            <person name="Floudas D."/>
            <person name="Copeland A."/>
            <person name="Barry K.W."/>
            <person name="Cichocki N."/>
            <person name="Veneault-Fourrey C."/>
            <person name="LaButti K."/>
            <person name="Lindquist E.A."/>
            <person name="Lipzen A."/>
            <person name="Lundell T."/>
            <person name="Morin E."/>
            <person name="Murat C."/>
            <person name="Riley R."/>
            <person name="Ohm R."/>
            <person name="Sun H."/>
            <person name="Tunlid A."/>
            <person name="Henrissat B."/>
            <person name="Grigoriev I.V."/>
            <person name="Hibbett D.S."/>
            <person name="Martin F."/>
        </authorList>
    </citation>
    <scope>NUCLEOTIDE SEQUENCE [LARGE SCALE GENOMIC DNA]</scope>
    <source>
        <strain evidence="3">MUT 4182</strain>
    </source>
</reference>
<feature type="compositionally biased region" description="Polar residues" evidence="1">
    <location>
        <begin position="173"/>
        <end position="183"/>
    </location>
</feature>
<dbReference type="AlphaFoldDB" id="A0A0C3LGD6"/>
<evidence type="ECO:0000313" key="3">
    <source>
        <dbReference type="Proteomes" id="UP000054248"/>
    </source>
</evidence>
<reference evidence="2 3" key="1">
    <citation type="submission" date="2014-04" db="EMBL/GenBank/DDBJ databases">
        <authorList>
            <consortium name="DOE Joint Genome Institute"/>
            <person name="Kuo A."/>
            <person name="Girlanda M."/>
            <person name="Perotto S."/>
            <person name="Kohler A."/>
            <person name="Nagy L.G."/>
            <person name="Floudas D."/>
            <person name="Copeland A."/>
            <person name="Barry K.W."/>
            <person name="Cichocki N."/>
            <person name="Veneault-Fourrey C."/>
            <person name="LaButti K."/>
            <person name="Lindquist E.A."/>
            <person name="Lipzen A."/>
            <person name="Lundell T."/>
            <person name="Morin E."/>
            <person name="Murat C."/>
            <person name="Sun H."/>
            <person name="Tunlid A."/>
            <person name="Henrissat B."/>
            <person name="Grigoriev I.V."/>
            <person name="Hibbett D.S."/>
            <person name="Martin F."/>
            <person name="Nordberg H.P."/>
            <person name="Cantor M.N."/>
            <person name="Hua S.X."/>
        </authorList>
    </citation>
    <scope>NUCLEOTIDE SEQUENCE [LARGE SCALE GENOMIC DNA]</scope>
    <source>
        <strain evidence="2 3">MUT 4182</strain>
    </source>
</reference>
<gene>
    <name evidence="2" type="ORF">M407DRAFT_29839</name>
</gene>
<proteinExistence type="predicted"/>
<dbReference type="Proteomes" id="UP000054248">
    <property type="component" value="Unassembled WGS sequence"/>
</dbReference>
<dbReference type="EMBL" id="KN823171">
    <property type="protein sequence ID" value="KIO20522.1"/>
    <property type="molecule type" value="Genomic_DNA"/>
</dbReference>
<evidence type="ECO:0000256" key="1">
    <source>
        <dbReference type="SAM" id="MobiDB-lite"/>
    </source>
</evidence>
<sequence length="239" mass="25817">MASKEVASSSIGCLIGSSFPYSPLPGGDYYSGDAANEDTLGGYPNALESESEAEEPETQPLDYMGTGTPLFTPQLMAKVLQAKAAGHPLQIGHTASPVHAVNGKKPEMDKRMKRGRKMKGDADPNTNSIPTAQEPPPKRPKGWKGWALVEVSSSEDKKVTAALYDKEGRRIKSCSTKWQSQTVEEASESDSEDERVKSKPGWKGRALVQDPPDRSKLIQLDAPPLVFTTRATRSGRGFG</sequence>
<organism evidence="2 3">
    <name type="scientific">Tulasnella calospora MUT 4182</name>
    <dbReference type="NCBI Taxonomy" id="1051891"/>
    <lineage>
        <taxon>Eukaryota</taxon>
        <taxon>Fungi</taxon>
        <taxon>Dikarya</taxon>
        <taxon>Basidiomycota</taxon>
        <taxon>Agaricomycotina</taxon>
        <taxon>Agaricomycetes</taxon>
        <taxon>Cantharellales</taxon>
        <taxon>Tulasnellaceae</taxon>
        <taxon>Tulasnella</taxon>
    </lineage>
</organism>
<feature type="region of interest" description="Disordered" evidence="1">
    <location>
        <begin position="92"/>
        <end position="143"/>
    </location>
</feature>
<dbReference type="OrthoDB" id="3213101at2759"/>
<name>A0A0C3LGD6_9AGAM</name>